<sequence length="78" mass="7812">MSPPFLYLLSMIAGSVIGAVVAGLGGIGFVLLLGDCGSQPCASVAGLTGMALVPPGALAGALLGAFLRWRRDQRGKAR</sequence>
<comment type="caution">
    <text evidence="2">The sequence shown here is derived from an EMBL/GenBank/DDBJ whole genome shotgun (WGS) entry which is preliminary data.</text>
</comment>
<feature type="transmembrane region" description="Helical" evidence="1">
    <location>
        <begin position="7"/>
        <end position="32"/>
    </location>
</feature>
<dbReference type="AlphaFoldDB" id="A0A1V2H420"/>
<dbReference type="RefSeq" id="WP_076957129.1">
    <property type="nucleotide sequence ID" value="NZ_MLCO01000077.1"/>
</dbReference>
<gene>
    <name evidence="2" type="ORF">BKE38_09575</name>
</gene>
<keyword evidence="1" id="KW-0472">Membrane</keyword>
<evidence type="ECO:0000313" key="2">
    <source>
        <dbReference type="EMBL" id="ONG54972.1"/>
    </source>
</evidence>
<dbReference type="EMBL" id="MLCO01000077">
    <property type="protein sequence ID" value="ONG54972.1"/>
    <property type="molecule type" value="Genomic_DNA"/>
</dbReference>
<proteinExistence type="predicted"/>
<feature type="transmembrane region" description="Helical" evidence="1">
    <location>
        <begin position="44"/>
        <end position="69"/>
    </location>
</feature>
<keyword evidence="1" id="KW-0812">Transmembrane</keyword>
<evidence type="ECO:0000313" key="3">
    <source>
        <dbReference type="Proteomes" id="UP000188879"/>
    </source>
</evidence>
<protein>
    <submittedName>
        <fullName evidence="2">Uncharacterized protein</fullName>
    </submittedName>
</protein>
<name>A0A1V2H420_9PROT</name>
<evidence type="ECO:0000256" key="1">
    <source>
        <dbReference type="SAM" id="Phobius"/>
    </source>
</evidence>
<keyword evidence="3" id="KW-1185">Reference proteome</keyword>
<reference evidence="2 3" key="1">
    <citation type="submission" date="2016-10" db="EMBL/GenBank/DDBJ databases">
        <title>Draft Genome sequence of Roseomonas sp. strain M3.</title>
        <authorList>
            <person name="Subhash Y."/>
            <person name="Lee S."/>
        </authorList>
    </citation>
    <scope>NUCLEOTIDE SEQUENCE [LARGE SCALE GENOMIC DNA]</scope>
    <source>
        <strain evidence="2 3">M3</strain>
    </source>
</reference>
<keyword evidence="1" id="KW-1133">Transmembrane helix</keyword>
<organism evidence="2 3">
    <name type="scientific">Teichococcus deserti</name>
    <dbReference type="NCBI Taxonomy" id="1817963"/>
    <lineage>
        <taxon>Bacteria</taxon>
        <taxon>Pseudomonadati</taxon>
        <taxon>Pseudomonadota</taxon>
        <taxon>Alphaproteobacteria</taxon>
        <taxon>Acetobacterales</taxon>
        <taxon>Roseomonadaceae</taxon>
        <taxon>Roseomonas</taxon>
    </lineage>
</organism>
<accession>A0A1V2H420</accession>
<dbReference type="Proteomes" id="UP000188879">
    <property type="component" value="Unassembled WGS sequence"/>
</dbReference>